<reference evidence="1 2" key="1">
    <citation type="submission" date="2018-07" db="EMBL/GenBank/DDBJ databases">
        <authorList>
            <person name="Quirk P.G."/>
            <person name="Krulwich T.A."/>
        </authorList>
    </citation>
    <scope>NUCLEOTIDE SEQUENCE [LARGE SCALE GENOMIC DNA]</scope>
    <source>
        <strain evidence="1 2">CC-BB4</strain>
    </source>
</reference>
<dbReference type="KEGG" id="ptaw:DW352_15400"/>
<dbReference type="AlphaFoldDB" id="A0A345ZXY8"/>
<protein>
    <submittedName>
        <fullName evidence="1">Uncharacterized protein</fullName>
    </submittedName>
</protein>
<dbReference type="OrthoDB" id="8139404at2"/>
<keyword evidence="2" id="KW-1185">Reference proteome</keyword>
<evidence type="ECO:0000313" key="2">
    <source>
        <dbReference type="Proteomes" id="UP000254889"/>
    </source>
</evidence>
<proteinExistence type="predicted"/>
<organism evidence="1 2">
    <name type="scientific">Pseudolabrys taiwanensis</name>
    <dbReference type="NCBI Taxonomy" id="331696"/>
    <lineage>
        <taxon>Bacteria</taxon>
        <taxon>Pseudomonadati</taxon>
        <taxon>Pseudomonadota</taxon>
        <taxon>Alphaproteobacteria</taxon>
        <taxon>Hyphomicrobiales</taxon>
        <taxon>Xanthobacteraceae</taxon>
        <taxon>Pseudolabrys</taxon>
    </lineage>
</organism>
<sequence length="160" mass="16268">MAVVAGFFAASAAVIAGAQERAPPAHEDGFLAAAGRWFDEQFGKVGSGFQDAQKNVETFGREAGVAATTTANGAKEAADAVARIPNTRTVSGRETCRVALNGAPDCMAAANALCRNKGFGSGKSLDMTTAEVCPPQVYASGRSSGPGCKTETFVSSALCQ</sequence>
<evidence type="ECO:0000313" key="1">
    <source>
        <dbReference type="EMBL" id="AXK81785.1"/>
    </source>
</evidence>
<dbReference type="Proteomes" id="UP000254889">
    <property type="component" value="Chromosome"/>
</dbReference>
<gene>
    <name evidence="1" type="ORF">DW352_15400</name>
</gene>
<dbReference type="EMBL" id="CP031417">
    <property type="protein sequence ID" value="AXK81785.1"/>
    <property type="molecule type" value="Genomic_DNA"/>
</dbReference>
<accession>A0A345ZXY8</accession>
<name>A0A345ZXY8_9HYPH</name>